<reference evidence="3 4" key="1">
    <citation type="journal article" date="2018" name="Nat. Ecol. Evol.">
        <title>Genomic signatures of mitonuclear coevolution across populations of Tigriopus californicus.</title>
        <authorList>
            <person name="Barreto F.S."/>
            <person name="Watson E.T."/>
            <person name="Lima T.G."/>
            <person name="Willett C.S."/>
            <person name="Edmands S."/>
            <person name="Li W."/>
            <person name="Burton R.S."/>
        </authorList>
    </citation>
    <scope>NUCLEOTIDE SEQUENCE [LARGE SCALE GENOMIC DNA]</scope>
    <source>
        <strain evidence="3 4">San Diego</strain>
    </source>
</reference>
<proteinExistence type="predicted"/>
<accession>A0A553PI66</accession>
<dbReference type="Proteomes" id="UP000318571">
    <property type="component" value="Chromosome 5"/>
</dbReference>
<feature type="signal peptide" evidence="2">
    <location>
        <begin position="1"/>
        <end position="18"/>
    </location>
</feature>
<evidence type="ECO:0000256" key="2">
    <source>
        <dbReference type="SAM" id="SignalP"/>
    </source>
</evidence>
<name>A0A553PI66_TIGCA</name>
<sequence length="267" mass="28396">MTALVTILVLSLATQSLGGVLHHPPQHSKHHKSHRGLPTPTSAPAHNHGSSADLPVSSGYGAPAAAAISTGYGAPAAAPISTGYGAPLAPPVPAPTVDPVTPAPQPEVVPEIPEVPEFLVEPQPIEDIDLAHPAPPVFAPGFIRTNAMNPRFSVPFTPVSQYVDDGTQYVVEETNYVVPYSPFGDGFQYFTEDQPSGCTACGEQTLTLDPDYYMFFEDTGELQNADYGRDYAYDSDFPVAVTDTPEVKVAKAVFDKAYQEALRRSSG</sequence>
<evidence type="ECO:0000313" key="4">
    <source>
        <dbReference type="Proteomes" id="UP000318571"/>
    </source>
</evidence>
<feature type="compositionally biased region" description="Basic residues" evidence="1">
    <location>
        <begin position="24"/>
        <end position="35"/>
    </location>
</feature>
<comment type="caution">
    <text evidence="3">The sequence shown here is derived from an EMBL/GenBank/DDBJ whole genome shotgun (WGS) entry which is preliminary data.</text>
</comment>
<evidence type="ECO:0000256" key="1">
    <source>
        <dbReference type="SAM" id="MobiDB-lite"/>
    </source>
</evidence>
<protein>
    <recommendedName>
        <fullName evidence="5">DUF4794 domain-containing protein</fullName>
    </recommendedName>
</protein>
<evidence type="ECO:0000313" key="3">
    <source>
        <dbReference type="EMBL" id="TRY77357.1"/>
    </source>
</evidence>
<dbReference type="AlphaFoldDB" id="A0A553PI66"/>
<keyword evidence="2" id="KW-0732">Signal</keyword>
<feature type="compositionally biased region" description="Polar residues" evidence="1">
    <location>
        <begin position="39"/>
        <end position="50"/>
    </location>
</feature>
<organism evidence="3 4">
    <name type="scientific">Tigriopus californicus</name>
    <name type="common">Marine copepod</name>
    <dbReference type="NCBI Taxonomy" id="6832"/>
    <lineage>
        <taxon>Eukaryota</taxon>
        <taxon>Metazoa</taxon>
        <taxon>Ecdysozoa</taxon>
        <taxon>Arthropoda</taxon>
        <taxon>Crustacea</taxon>
        <taxon>Multicrustacea</taxon>
        <taxon>Hexanauplia</taxon>
        <taxon>Copepoda</taxon>
        <taxon>Harpacticoida</taxon>
        <taxon>Harpacticidae</taxon>
        <taxon>Tigriopus</taxon>
    </lineage>
</organism>
<dbReference type="EMBL" id="VCGU01000004">
    <property type="protein sequence ID" value="TRY77357.1"/>
    <property type="molecule type" value="Genomic_DNA"/>
</dbReference>
<feature type="region of interest" description="Disordered" evidence="1">
    <location>
        <begin position="20"/>
        <end position="54"/>
    </location>
</feature>
<feature type="chain" id="PRO_5022182204" description="DUF4794 domain-containing protein" evidence="2">
    <location>
        <begin position="19"/>
        <end position="267"/>
    </location>
</feature>
<evidence type="ECO:0008006" key="5">
    <source>
        <dbReference type="Google" id="ProtNLM"/>
    </source>
</evidence>
<gene>
    <name evidence="3" type="ORF">TCAL_00163</name>
</gene>
<keyword evidence="4" id="KW-1185">Reference proteome</keyword>